<dbReference type="InterPro" id="IPR029063">
    <property type="entry name" value="SAM-dependent_MTases_sf"/>
</dbReference>
<keyword evidence="1" id="KW-0489">Methyltransferase</keyword>
<dbReference type="GO" id="GO:0008168">
    <property type="term" value="F:methyltransferase activity"/>
    <property type="evidence" value="ECO:0007669"/>
    <property type="project" value="UniProtKB-KW"/>
</dbReference>
<keyword evidence="1" id="KW-0808">Transferase</keyword>
<name>A0ABV2WPM4_9NOCA</name>
<dbReference type="Pfam" id="PF04672">
    <property type="entry name" value="Methyltransf_19"/>
    <property type="match status" value="1"/>
</dbReference>
<protein>
    <submittedName>
        <fullName evidence="1">SAM-dependent methyltransferase</fullName>
        <ecNumber evidence="1">2.1.1.-</ecNumber>
    </submittedName>
</protein>
<comment type="caution">
    <text evidence="1">The sequence shown here is derived from an EMBL/GenBank/DDBJ whole genome shotgun (WGS) entry which is preliminary data.</text>
</comment>
<keyword evidence="2" id="KW-1185">Reference proteome</keyword>
<dbReference type="GO" id="GO:0032259">
    <property type="term" value="P:methylation"/>
    <property type="evidence" value="ECO:0007669"/>
    <property type="project" value="UniProtKB-KW"/>
</dbReference>
<dbReference type="SUPFAM" id="SSF53335">
    <property type="entry name" value="S-adenosyl-L-methionine-dependent methyltransferases"/>
    <property type="match status" value="1"/>
</dbReference>
<dbReference type="EMBL" id="JBEYBF010000007">
    <property type="protein sequence ID" value="MEU1952847.1"/>
    <property type="molecule type" value="Genomic_DNA"/>
</dbReference>
<reference evidence="1 2" key="1">
    <citation type="submission" date="2024-06" db="EMBL/GenBank/DDBJ databases">
        <title>The Natural Products Discovery Center: Release of the First 8490 Sequenced Strains for Exploring Actinobacteria Biosynthetic Diversity.</title>
        <authorList>
            <person name="Kalkreuter E."/>
            <person name="Kautsar S.A."/>
            <person name="Yang D."/>
            <person name="Bader C.D."/>
            <person name="Teijaro C.N."/>
            <person name="Fluegel L."/>
            <person name="Davis C.M."/>
            <person name="Simpson J.R."/>
            <person name="Lauterbach L."/>
            <person name="Steele A.D."/>
            <person name="Gui C."/>
            <person name="Meng S."/>
            <person name="Li G."/>
            <person name="Viehrig K."/>
            <person name="Ye F."/>
            <person name="Su P."/>
            <person name="Kiefer A.F."/>
            <person name="Nichols A."/>
            <person name="Cepeda A.J."/>
            <person name="Yan W."/>
            <person name="Fan B."/>
            <person name="Jiang Y."/>
            <person name="Adhikari A."/>
            <person name="Zheng C.-J."/>
            <person name="Schuster L."/>
            <person name="Cowan T.M."/>
            <person name="Smanski M.J."/>
            <person name="Chevrette M.G."/>
            <person name="De Carvalho L.P.S."/>
            <person name="Shen B."/>
        </authorList>
    </citation>
    <scope>NUCLEOTIDE SEQUENCE [LARGE SCALE GENOMIC DNA]</scope>
    <source>
        <strain evidence="1 2">NPDC019708</strain>
    </source>
</reference>
<evidence type="ECO:0000313" key="1">
    <source>
        <dbReference type="EMBL" id="MEU1952847.1"/>
    </source>
</evidence>
<evidence type="ECO:0000313" key="2">
    <source>
        <dbReference type="Proteomes" id="UP001550628"/>
    </source>
</evidence>
<proteinExistence type="predicted"/>
<gene>
    <name evidence="1" type="ORF">ABZ510_13360</name>
</gene>
<dbReference type="RefSeq" id="WP_356957223.1">
    <property type="nucleotide sequence ID" value="NZ_JBEYBD010000008.1"/>
</dbReference>
<organism evidence="1 2">
    <name type="scientific">Nocardia rhamnosiphila</name>
    <dbReference type="NCBI Taxonomy" id="426716"/>
    <lineage>
        <taxon>Bacteria</taxon>
        <taxon>Bacillati</taxon>
        <taxon>Actinomycetota</taxon>
        <taxon>Actinomycetes</taxon>
        <taxon>Mycobacteriales</taxon>
        <taxon>Nocardiaceae</taxon>
        <taxon>Nocardia</taxon>
    </lineage>
</organism>
<dbReference type="Gene3D" id="3.40.50.150">
    <property type="entry name" value="Vaccinia Virus protein VP39"/>
    <property type="match status" value="1"/>
</dbReference>
<dbReference type="InterPro" id="IPR006764">
    <property type="entry name" value="SAM_dep_MeTrfase_SAV2177_type"/>
</dbReference>
<sequence length="260" mass="28564">MDRSGLNPHEPHIARMYDYYLGGKDHYPADAEAAEKVLQALPDVRLAAQANRGFIHRATRYLAREAGVTQFLDIGTGIPTEPNLHQVAQEEAPASRVVYVDNDPIVLAHARALMVGTSEGRTDYIQADATRPEEILAAARRTLDFDEPIAVSLIALLNFVPGAYEITETIMAAVAPGSYLAMTHLTADFDPKGIAATVKVYQERGMHCHPRNRAEIAKFFDGMEILEPGVVPIHRWRPPIEPAKSMDTKVPGYAAVGRKS</sequence>
<dbReference type="EC" id="2.1.1.-" evidence="1"/>
<accession>A0ABV2WPM4</accession>
<dbReference type="Proteomes" id="UP001550628">
    <property type="component" value="Unassembled WGS sequence"/>
</dbReference>
<dbReference type="PIRSF" id="PIRSF017393">
    <property type="entry name" value="MTase_SAV2177"/>
    <property type="match status" value="1"/>
</dbReference>